<feature type="compositionally biased region" description="Basic and acidic residues" evidence="1">
    <location>
        <begin position="773"/>
        <end position="783"/>
    </location>
</feature>
<evidence type="ECO:0000313" key="5">
    <source>
        <dbReference type="RefSeq" id="XP_034252407.1"/>
    </source>
</evidence>
<feature type="domain" description="ZNFX1" evidence="3">
    <location>
        <begin position="78"/>
        <end position="154"/>
    </location>
</feature>
<dbReference type="AlphaFoldDB" id="A0A6P9A7W6"/>
<dbReference type="SUPFAM" id="SSF52540">
    <property type="entry name" value="P-loop containing nucleoside triphosphate hydrolases"/>
    <property type="match status" value="1"/>
</dbReference>
<dbReference type="PANTHER" id="PTHR10887:SF341">
    <property type="entry name" value="NFX1-TYPE ZINC FINGER-CONTAINING PROTEIN 1"/>
    <property type="match status" value="1"/>
</dbReference>
<evidence type="ECO:0000313" key="15">
    <source>
        <dbReference type="RefSeq" id="XP_034252419.1"/>
    </source>
</evidence>
<dbReference type="RefSeq" id="XP_034252413.1">
    <property type="nucleotide sequence ID" value="XM_034396522.1"/>
</dbReference>
<evidence type="ECO:0000259" key="3">
    <source>
        <dbReference type="Pfam" id="PF25396"/>
    </source>
</evidence>
<dbReference type="RefSeq" id="XP_034252412.1">
    <property type="nucleotide sequence ID" value="XM_034396521.1"/>
</dbReference>
<dbReference type="GO" id="GO:0031048">
    <property type="term" value="P:regulatory ncRNA-mediated heterochromatin formation"/>
    <property type="evidence" value="ECO:0007669"/>
    <property type="project" value="TreeGrafter"/>
</dbReference>
<reference evidence="5 6" key="1">
    <citation type="submission" date="2025-04" db="UniProtKB">
        <authorList>
            <consortium name="RefSeq"/>
        </authorList>
    </citation>
    <scope>IDENTIFICATION</scope>
    <source>
        <tissue evidence="5 6">Total insect</tissue>
    </source>
</reference>
<accession>A0A6P9A7W6</accession>
<evidence type="ECO:0000313" key="9">
    <source>
        <dbReference type="RefSeq" id="XP_034252412.1"/>
    </source>
</evidence>
<protein>
    <submittedName>
        <fullName evidence="5 6">NFX1-type zinc finger-containing protein 1-like</fullName>
    </submittedName>
</protein>
<evidence type="ECO:0000259" key="2">
    <source>
        <dbReference type="Pfam" id="PF13087"/>
    </source>
</evidence>
<evidence type="ECO:0000313" key="14">
    <source>
        <dbReference type="RefSeq" id="XP_034252418.1"/>
    </source>
</evidence>
<evidence type="ECO:0000313" key="8">
    <source>
        <dbReference type="RefSeq" id="XP_034252411.1"/>
    </source>
</evidence>
<evidence type="ECO:0000313" key="4">
    <source>
        <dbReference type="Proteomes" id="UP000515158"/>
    </source>
</evidence>
<dbReference type="RefSeq" id="XP_034252407.1">
    <property type="nucleotide sequence ID" value="XM_034396516.1"/>
</dbReference>
<sequence>MAVHTSPLFPTAADLSGDRPRVALRAIEMRGPYPSEGDLVRTHIDLLCEDFLRALRDQLDEIRAQRRHAVAYTVRGTRVVLKKESRRQAGIEMSFDASRYENVRWEDGQRFLTGNLVLLTTDLEALSHFIVGVVLESKPLMLREGRVQLKLVRGVNKHGEFKLLDQGSFVGRTFSLIESDQFYFPYLHVTNALRGDLKKLSQAGFVQEMVRAQLPSRPPKYYTYLKEKKLMAVGRSGALLKQLAAELNPSQVVALKHVLRNKVALVQGPPGTGKTYLGCKIAQYLVALKNERAGLLKGPILVVTTTNHAVHEFLTRCTSFTDKIIHGYSNMHERTVYGVLQERYDAALSLPVRRSLMKLADILAMTTTRAAFMRSALDKLDIKIVIVEEACEAPEGYVLASIPRTTEHVIQIGDHKQLRPSCACQPLADSHHLDLSLFERLVRNGADCPMLNEQRRMRPEVCDLVRPIYPTLADHPGTLQRPCVRGVDLRVPVFFHSTSAPEQQDGKGYSRRSEAEMVAELGNYFVSTGYDPSCITILTTYRKQMSCILQRIRSFGDEARRIRVTTVDNFQGEESDIVILSLVRSNRDGNVGFLKLENRACVALSRARDGLFMFGNLDCLAASGAPIWGHVRRVLTEAGRVGDALPLVCLHGKKTAARCGADVRLAAAGCSECRLRAPMGAAGADSLGTRWAEFHERRHADGPDAEEDTTVDSAEGSPPAEGVAQPVVTPADKGSADAPAAPQLNLLSALRGLGRGRRVVPCGLDLVGERRVDDVGHSPRTADGRQPGPSEASLLRVAGRGRFTGLGSCSLDACKSSAPLWLSDAPGAGQPLLPLGRGRGRKLRA</sequence>
<evidence type="ECO:0000313" key="10">
    <source>
        <dbReference type="RefSeq" id="XP_034252413.1"/>
    </source>
</evidence>
<dbReference type="CDD" id="cd17936">
    <property type="entry name" value="EEXXEc_NFX1"/>
    <property type="match status" value="1"/>
</dbReference>
<dbReference type="RefSeq" id="XP_034252417.1">
    <property type="nucleotide sequence ID" value="XM_034396526.1"/>
</dbReference>
<dbReference type="RefSeq" id="XP_034252416.1">
    <property type="nucleotide sequence ID" value="XM_034396525.1"/>
</dbReference>
<dbReference type="RefSeq" id="XP_034252422.1">
    <property type="nucleotide sequence ID" value="XM_034396531.1"/>
</dbReference>
<dbReference type="RefSeq" id="XP_034252420.1">
    <property type="nucleotide sequence ID" value="XM_034396529.1"/>
</dbReference>
<dbReference type="InterPro" id="IPR047187">
    <property type="entry name" value="SF1_C_Upf1"/>
</dbReference>
<evidence type="ECO:0000313" key="6">
    <source>
        <dbReference type="RefSeq" id="XP_034252408.1"/>
    </source>
</evidence>
<dbReference type="Pfam" id="PF25396">
    <property type="entry name" value="ZNFX1"/>
    <property type="match status" value="1"/>
</dbReference>
<feature type="region of interest" description="Disordered" evidence="1">
    <location>
        <begin position="825"/>
        <end position="845"/>
    </location>
</feature>
<dbReference type="Proteomes" id="UP000515158">
    <property type="component" value="Unplaced"/>
</dbReference>
<dbReference type="GeneID" id="117651924"/>
<dbReference type="InterPro" id="IPR027417">
    <property type="entry name" value="P-loop_NTPase"/>
</dbReference>
<evidence type="ECO:0000313" key="7">
    <source>
        <dbReference type="RefSeq" id="XP_034252410.1"/>
    </source>
</evidence>
<dbReference type="Pfam" id="PF13245">
    <property type="entry name" value="AAA_19"/>
    <property type="match status" value="1"/>
</dbReference>
<proteinExistence type="predicted"/>
<feature type="region of interest" description="Disordered" evidence="1">
    <location>
        <begin position="773"/>
        <end position="792"/>
    </location>
</feature>
<dbReference type="Gene3D" id="3.40.50.300">
    <property type="entry name" value="P-loop containing nucleotide triphosphate hydrolases"/>
    <property type="match status" value="2"/>
</dbReference>
<dbReference type="InterPro" id="IPR041679">
    <property type="entry name" value="DNA2/NAM7-like_C"/>
</dbReference>
<dbReference type="OrthoDB" id="2423195at2759"/>
<gene>
    <name evidence="5 6 7 8 9 10 11 12 13 14 15 16 17 18 19" type="primary">LOC117651924</name>
</gene>
<dbReference type="RefSeq" id="XP_034252418.1">
    <property type="nucleotide sequence ID" value="XM_034396527.1"/>
</dbReference>
<keyword evidence="4" id="KW-1185">Reference proteome</keyword>
<feature type="domain" description="DNA2/NAM7 helicase-like C-terminal" evidence="2">
    <location>
        <begin position="433"/>
        <end position="616"/>
    </location>
</feature>
<dbReference type="Pfam" id="PF13087">
    <property type="entry name" value="AAA_12"/>
    <property type="match status" value="1"/>
</dbReference>
<feature type="compositionally biased region" description="Low complexity" evidence="1">
    <location>
        <begin position="825"/>
        <end position="836"/>
    </location>
</feature>
<evidence type="ECO:0000313" key="12">
    <source>
        <dbReference type="RefSeq" id="XP_034252416.1"/>
    </source>
</evidence>
<dbReference type="InterPro" id="IPR045055">
    <property type="entry name" value="DNA2/NAM7-like"/>
</dbReference>
<dbReference type="RefSeq" id="XP_034252411.1">
    <property type="nucleotide sequence ID" value="XM_034396520.1"/>
</dbReference>
<evidence type="ECO:0000256" key="1">
    <source>
        <dbReference type="SAM" id="MobiDB-lite"/>
    </source>
</evidence>
<dbReference type="RefSeq" id="XP_034252423.1">
    <property type="nucleotide sequence ID" value="XM_034396532.1"/>
</dbReference>
<organism evidence="12">
    <name type="scientific">Thrips palmi</name>
    <name type="common">Melon thrips</name>
    <dbReference type="NCBI Taxonomy" id="161013"/>
    <lineage>
        <taxon>Eukaryota</taxon>
        <taxon>Metazoa</taxon>
        <taxon>Ecdysozoa</taxon>
        <taxon>Arthropoda</taxon>
        <taxon>Hexapoda</taxon>
        <taxon>Insecta</taxon>
        <taxon>Pterygota</taxon>
        <taxon>Neoptera</taxon>
        <taxon>Paraneoptera</taxon>
        <taxon>Thysanoptera</taxon>
        <taxon>Terebrantia</taxon>
        <taxon>Thripoidea</taxon>
        <taxon>Thripidae</taxon>
        <taxon>Thrips</taxon>
    </lineage>
</organism>
<dbReference type="RefSeq" id="XP_034252410.1">
    <property type="nucleotide sequence ID" value="XM_034396519.1"/>
</dbReference>
<dbReference type="GO" id="GO:0031380">
    <property type="term" value="C:nuclear RNA-directed RNA polymerase complex"/>
    <property type="evidence" value="ECO:0007669"/>
    <property type="project" value="TreeGrafter"/>
</dbReference>
<name>A0A6P9A7W6_THRPL</name>
<dbReference type="InterPro" id="IPR057373">
    <property type="entry name" value="ZNFX1"/>
</dbReference>
<evidence type="ECO:0000313" key="18">
    <source>
        <dbReference type="RefSeq" id="XP_034252422.1"/>
    </source>
</evidence>
<dbReference type="PANTHER" id="PTHR10887">
    <property type="entry name" value="DNA2/NAM7 HELICASE FAMILY"/>
    <property type="match status" value="1"/>
</dbReference>
<dbReference type="RefSeq" id="XP_034252414.1">
    <property type="nucleotide sequence ID" value="XM_034396523.1"/>
</dbReference>
<evidence type="ECO:0000313" key="16">
    <source>
        <dbReference type="RefSeq" id="XP_034252420.1"/>
    </source>
</evidence>
<dbReference type="RefSeq" id="XP_034252419.1">
    <property type="nucleotide sequence ID" value="XM_034396528.1"/>
</dbReference>
<evidence type="ECO:0000313" key="13">
    <source>
        <dbReference type="RefSeq" id="XP_034252417.1"/>
    </source>
</evidence>
<evidence type="ECO:0000313" key="19">
    <source>
        <dbReference type="RefSeq" id="XP_034252423.1"/>
    </source>
</evidence>
<dbReference type="KEGG" id="tpal:117651924"/>
<dbReference type="RefSeq" id="XP_034252421.1">
    <property type="nucleotide sequence ID" value="XM_034396530.1"/>
</dbReference>
<evidence type="ECO:0000313" key="17">
    <source>
        <dbReference type="RefSeq" id="XP_034252421.1"/>
    </source>
</evidence>
<dbReference type="CDD" id="cd18808">
    <property type="entry name" value="SF1_C_Upf1"/>
    <property type="match status" value="1"/>
</dbReference>
<feature type="region of interest" description="Disordered" evidence="1">
    <location>
        <begin position="698"/>
        <end position="739"/>
    </location>
</feature>
<evidence type="ECO:0000313" key="11">
    <source>
        <dbReference type="RefSeq" id="XP_034252414.1"/>
    </source>
</evidence>
<dbReference type="RefSeq" id="XP_034252408.1">
    <property type="nucleotide sequence ID" value="XM_034396517.1"/>
</dbReference>